<dbReference type="EMBL" id="DTFF01000064">
    <property type="protein sequence ID" value="HGI88227.1"/>
    <property type="molecule type" value="Genomic_DNA"/>
</dbReference>
<sequence length="477" mass="54729">MKGMLRSIVKKIRYPEGDVFFENSKQRKAAIIISIALIVSSFVIGWNYYDIMWWISWYKIIEKNGMSSILAIYSLCQPPACKVPYPPLTVLAFISIYAFAMLAPYQLRYLILKLCLVVIPALMAFCIIKRARGFDVALVWLLSLPLIQILFALQFDVLIAMLILLSTMYIASKKYSKASIVLALATLTKHVIAIILPLHIIFIYRKEGLEKTVRYVLTFILVILVFCIPFYIASGGGFLNNLVGFHSSRPPQDLSVWALSTHILECTISKYNKVLDNLWVIPFAITYFIALYIMQKKLKRECKYRDSLSILSVFTSLLLLLFITFSKVGNLNYFVWIVPTSLIALDLQRMKKFTLLITMFVLFVSLPYSLLLWFIPATSYEQTFIAEDIGYWDARAVFVQSINYYVIYALSLLQQYVITPIVPVHTAVPSDVLELLQYMEILNAVKKILIVAFVIVTQFFLISLIFLHLDALKGEYT</sequence>
<name>A0A7C4FI83_9CREN</name>
<evidence type="ECO:0000256" key="1">
    <source>
        <dbReference type="SAM" id="Phobius"/>
    </source>
</evidence>
<feature type="transmembrane region" description="Helical" evidence="1">
    <location>
        <begin position="149"/>
        <end position="172"/>
    </location>
</feature>
<comment type="caution">
    <text evidence="2">The sequence shown here is derived from an EMBL/GenBank/DDBJ whole genome shotgun (WGS) entry which is preliminary data.</text>
</comment>
<gene>
    <name evidence="2" type="ORF">ENV14_07580</name>
</gene>
<organism evidence="2">
    <name type="scientific">Ignisphaera aggregans</name>
    <dbReference type="NCBI Taxonomy" id="334771"/>
    <lineage>
        <taxon>Archaea</taxon>
        <taxon>Thermoproteota</taxon>
        <taxon>Thermoprotei</taxon>
        <taxon>Desulfurococcales</taxon>
        <taxon>Desulfurococcaceae</taxon>
        <taxon>Ignisphaera</taxon>
    </lineage>
</organism>
<feature type="transmembrane region" description="Helical" evidence="1">
    <location>
        <begin position="29"/>
        <end position="49"/>
    </location>
</feature>
<feature type="transmembrane region" description="Helical" evidence="1">
    <location>
        <begin position="405"/>
        <end position="428"/>
    </location>
</feature>
<dbReference type="AlphaFoldDB" id="A0A7C4FI83"/>
<keyword evidence="1" id="KW-0472">Membrane</keyword>
<feature type="transmembrane region" description="Helical" evidence="1">
    <location>
        <begin position="83"/>
        <end position="103"/>
    </location>
</feature>
<feature type="transmembrane region" description="Helical" evidence="1">
    <location>
        <begin position="109"/>
        <end position="128"/>
    </location>
</feature>
<proteinExistence type="predicted"/>
<feature type="transmembrane region" description="Helical" evidence="1">
    <location>
        <begin position="278"/>
        <end position="295"/>
    </location>
</feature>
<keyword evidence="1" id="KW-0812">Transmembrane</keyword>
<feature type="transmembrane region" description="Helical" evidence="1">
    <location>
        <begin position="448"/>
        <end position="469"/>
    </location>
</feature>
<feature type="transmembrane region" description="Helical" evidence="1">
    <location>
        <begin position="55"/>
        <end position="76"/>
    </location>
</feature>
<evidence type="ECO:0000313" key="2">
    <source>
        <dbReference type="EMBL" id="HGI88227.1"/>
    </source>
</evidence>
<reference evidence="2" key="1">
    <citation type="journal article" date="2020" name="mSystems">
        <title>Genome- and Community-Level Interaction Insights into Carbon Utilization and Element Cycling Functions of Hydrothermarchaeota in Hydrothermal Sediment.</title>
        <authorList>
            <person name="Zhou Z."/>
            <person name="Liu Y."/>
            <person name="Xu W."/>
            <person name="Pan J."/>
            <person name="Luo Z.H."/>
            <person name="Li M."/>
        </authorList>
    </citation>
    <scope>NUCLEOTIDE SEQUENCE [LARGE SCALE GENOMIC DNA]</scope>
    <source>
        <strain evidence="2">SpSt-732</strain>
    </source>
</reference>
<feature type="transmembrane region" description="Helical" evidence="1">
    <location>
        <begin position="215"/>
        <end position="233"/>
    </location>
</feature>
<accession>A0A7C4FI83</accession>
<feature type="transmembrane region" description="Helical" evidence="1">
    <location>
        <begin position="354"/>
        <end position="375"/>
    </location>
</feature>
<evidence type="ECO:0008006" key="3">
    <source>
        <dbReference type="Google" id="ProtNLM"/>
    </source>
</evidence>
<protein>
    <recommendedName>
        <fullName evidence="3">DUF2029 domain-containing protein</fullName>
    </recommendedName>
</protein>
<keyword evidence="1" id="KW-1133">Transmembrane helix</keyword>
<feature type="transmembrane region" description="Helical" evidence="1">
    <location>
        <begin position="178"/>
        <end position="203"/>
    </location>
</feature>